<organism evidence="1 2">
    <name type="scientific">Trichonephila inaurata madagascariensis</name>
    <dbReference type="NCBI Taxonomy" id="2747483"/>
    <lineage>
        <taxon>Eukaryota</taxon>
        <taxon>Metazoa</taxon>
        <taxon>Ecdysozoa</taxon>
        <taxon>Arthropoda</taxon>
        <taxon>Chelicerata</taxon>
        <taxon>Arachnida</taxon>
        <taxon>Araneae</taxon>
        <taxon>Araneomorphae</taxon>
        <taxon>Entelegynae</taxon>
        <taxon>Araneoidea</taxon>
        <taxon>Nephilidae</taxon>
        <taxon>Trichonephila</taxon>
        <taxon>Trichonephila inaurata</taxon>
    </lineage>
</organism>
<dbReference type="EMBL" id="BMAV01019795">
    <property type="protein sequence ID" value="GFY73041.1"/>
    <property type="molecule type" value="Genomic_DNA"/>
</dbReference>
<dbReference type="AlphaFoldDB" id="A0A8X7CMC5"/>
<gene>
    <name evidence="1" type="ORF">TNIN_202861</name>
</gene>
<reference evidence="1" key="1">
    <citation type="submission" date="2020-08" db="EMBL/GenBank/DDBJ databases">
        <title>Multicomponent nature underlies the extraordinary mechanical properties of spider dragline silk.</title>
        <authorList>
            <person name="Kono N."/>
            <person name="Nakamura H."/>
            <person name="Mori M."/>
            <person name="Yoshida Y."/>
            <person name="Ohtoshi R."/>
            <person name="Malay A.D."/>
            <person name="Moran D.A.P."/>
            <person name="Tomita M."/>
            <person name="Numata K."/>
            <person name="Arakawa K."/>
        </authorList>
    </citation>
    <scope>NUCLEOTIDE SEQUENCE</scope>
</reference>
<name>A0A8X7CMC5_9ARAC</name>
<dbReference type="OrthoDB" id="10421611at2759"/>
<accession>A0A8X7CMC5</accession>
<protein>
    <submittedName>
        <fullName evidence="1">Uncharacterized protein</fullName>
    </submittedName>
</protein>
<keyword evidence="2" id="KW-1185">Reference proteome</keyword>
<comment type="caution">
    <text evidence="1">The sequence shown here is derived from an EMBL/GenBank/DDBJ whole genome shotgun (WGS) entry which is preliminary data.</text>
</comment>
<sequence>MEEVRTKSLFVKNGGVRKSAKNRQISYICNRSGIAKLKSERKRHEKIGGFVKCGKTCPVFMTTVREQKEKAMEI</sequence>
<evidence type="ECO:0000313" key="1">
    <source>
        <dbReference type="EMBL" id="GFY73041.1"/>
    </source>
</evidence>
<evidence type="ECO:0000313" key="2">
    <source>
        <dbReference type="Proteomes" id="UP000886998"/>
    </source>
</evidence>
<dbReference type="Proteomes" id="UP000886998">
    <property type="component" value="Unassembled WGS sequence"/>
</dbReference>
<proteinExistence type="predicted"/>